<dbReference type="Proteomes" id="UP000015101">
    <property type="component" value="Unassembled WGS sequence"/>
</dbReference>
<dbReference type="GeneID" id="20208715"/>
<reference evidence="1 3" key="2">
    <citation type="journal article" date="2013" name="Nature">
        <title>Insights into bilaterian evolution from three spiralian genomes.</title>
        <authorList>
            <person name="Simakov O."/>
            <person name="Marletaz F."/>
            <person name="Cho S.J."/>
            <person name="Edsinger-Gonzales E."/>
            <person name="Havlak P."/>
            <person name="Hellsten U."/>
            <person name="Kuo D.H."/>
            <person name="Larsson T."/>
            <person name="Lv J."/>
            <person name="Arendt D."/>
            <person name="Savage R."/>
            <person name="Osoegawa K."/>
            <person name="de Jong P."/>
            <person name="Grimwood J."/>
            <person name="Chapman J.A."/>
            <person name="Shapiro H."/>
            <person name="Aerts A."/>
            <person name="Otillar R.P."/>
            <person name="Terry A.Y."/>
            <person name="Boore J.L."/>
            <person name="Grigoriev I.V."/>
            <person name="Lindberg D.R."/>
            <person name="Seaver E.C."/>
            <person name="Weisblat D.A."/>
            <person name="Putnam N.H."/>
            <person name="Rokhsar D.S."/>
        </authorList>
    </citation>
    <scope>NUCLEOTIDE SEQUENCE</scope>
</reference>
<accession>T1FIR6</accession>
<dbReference type="InParanoid" id="T1FIR6"/>
<dbReference type="HOGENOM" id="CLU_1580252_0_0_1"/>
<name>T1FIR6_HELRO</name>
<reference evidence="2" key="3">
    <citation type="submission" date="2015-06" db="UniProtKB">
        <authorList>
            <consortium name="EnsemblMetazoa"/>
        </authorList>
    </citation>
    <scope>IDENTIFICATION</scope>
</reference>
<organism evidence="2 3">
    <name type="scientific">Helobdella robusta</name>
    <name type="common">Californian leech</name>
    <dbReference type="NCBI Taxonomy" id="6412"/>
    <lineage>
        <taxon>Eukaryota</taxon>
        <taxon>Metazoa</taxon>
        <taxon>Spiralia</taxon>
        <taxon>Lophotrochozoa</taxon>
        <taxon>Annelida</taxon>
        <taxon>Clitellata</taxon>
        <taxon>Hirudinea</taxon>
        <taxon>Rhynchobdellida</taxon>
        <taxon>Glossiphoniidae</taxon>
        <taxon>Helobdella</taxon>
    </lineage>
</organism>
<sequence length="169" mass="19058">MDDFDCEARDVCDARVSSDARVQPKDVNDESYNKHQRYPFDHSTPRKLNKKTALLQVLTKSRKDHDICLWLKIPKQQKRGVTRKEITQVSRAKTWPGGTTYGADKGDALQNSHGIVEIGTNGSILTGARQLDHNFYGVRKARLLRNCLAACSLRAFPQTRPRMTTACNG</sequence>
<dbReference type="KEGG" id="hro:HELRODRAFT_182798"/>
<dbReference type="CTD" id="20208715"/>
<gene>
    <name evidence="2" type="primary">20208715</name>
    <name evidence="1" type="ORF">HELRODRAFT_182798</name>
</gene>
<reference evidence="3" key="1">
    <citation type="submission" date="2012-12" db="EMBL/GenBank/DDBJ databases">
        <authorList>
            <person name="Hellsten U."/>
            <person name="Grimwood J."/>
            <person name="Chapman J.A."/>
            <person name="Shapiro H."/>
            <person name="Aerts A."/>
            <person name="Otillar R.P."/>
            <person name="Terry A.Y."/>
            <person name="Boore J.L."/>
            <person name="Simakov O."/>
            <person name="Marletaz F."/>
            <person name="Cho S.-J."/>
            <person name="Edsinger-Gonzales E."/>
            <person name="Havlak P."/>
            <person name="Kuo D.-H."/>
            <person name="Larsson T."/>
            <person name="Lv J."/>
            <person name="Arendt D."/>
            <person name="Savage R."/>
            <person name="Osoegawa K."/>
            <person name="de Jong P."/>
            <person name="Lindberg D.R."/>
            <person name="Seaver E.C."/>
            <person name="Weisblat D.A."/>
            <person name="Putnam N.H."/>
            <person name="Grigoriev I.V."/>
            <person name="Rokhsar D.S."/>
        </authorList>
    </citation>
    <scope>NUCLEOTIDE SEQUENCE</scope>
</reference>
<dbReference type="EMBL" id="AMQM01008418">
    <property type="status" value="NOT_ANNOTATED_CDS"/>
    <property type="molecule type" value="Genomic_DNA"/>
</dbReference>
<evidence type="ECO:0000313" key="2">
    <source>
        <dbReference type="EnsemblMetazoa" id="HelroP182798"/>
    </source>
</evidence>
<protein>
    <submittedName>
        <fullName evidence="1 2">Uncharacterized protein</fullName>
    </submittedName>
</protein>
<dbReference type="EnsemblMetazoa" id="HelroT182798">
    <property type="protein sequence ID" value="HelroP182798"/>
    <property type="gene ID" value="HelroG182798"/>
</dbReference>
<proteinExistence type="predicted"/>
<dbReference type="AlphaFoldDB" id="T1FIR6"/>
<evidence type="ECO:0000313" key="3">
    <source>
        <dbReference type="Proteomes" id="UP000015101"/>
    </source>
</evidence>
<dbReference type="RefSeq" id="XP_009031774.1">
    <property type="nucleotide sequence ID" value="XM_009033526.1"/>
</dbReference>
<dbReference type="EMBL" id="KB097773">
    <property type="protein sequence ID" value="ESN90104.1"/>
    <property type="molecule type" value="Genomic_DNA"/>
</dbReference>
<keyword evidence="3" id="KW-1185">Reference proteome</keyword>
<evidence type="ECO:0000313" key="1">
    <source>
        <dbReference type="EMBL" id="ESN90104.1"/>
    </source>
</evidence>